<comment type="function">
    <text evidence="7">Releases the supercoiling and torsional tension of DNA, which is introduced during the DNA replication and transcription, by transiently cleaving and rejoining one strand of the DNA duplex. Introduces a single-strand break via transesterification at a target site in duplex DNA. The scissile phosphodiester is attacked by the catalytic tyrosine of the enzyme, resulting in the formation of a DNA-(5'-phosphotyrosyl)-enzyme intermediate and the expulsion of a 3'-OH DNA strand. The free DNA strand then undergoes passage around the unbroken strand, thus removing DNA supercoils. Finally, in the religation step, the DNA 3'-OH attacks the covalent intermediate to expel the active-site tyrosine and restore the DNA phosphodiester backbone.</text>
</comment>
<feature type="region of interest" description="Interaction with DNA" evidence="7">
    <location>
        <begin position="164"/>
        <end position="169"/>
    </location>
</feature>
<keyword evidence="6" id="KW-0460">Magnesium</keyword>
<dbReference type="EC" id="5.6.2.1" evidence="7"/>
<evidence type="ECO:0000256" key="3">
    <source>
        <dbReference type="ARBA" id="ARBA00022723"/>
    </source>
</evidence>
<protein>
    <recommendedName>
        <fullName evidence="7">DNA topoisomerase 1</fullName>
        <ecNumber evidence="7">5.6.2.1</ecNumber>
    </recommendedName>
    <alternativeName>
        <fullName evidence="7">DNA topoisomerase I</fullName>
    </alternativeName>
</protein>
<feature type="site" description="Interaction with DNA" evidence="7">
    <location>
        <position position="140"/>
    </location>
</feature>
<feature type="domain" description="Topo IA-type catalytic" evidence="10">
    <location>
        <begin position="130"/>
        <end position="561"/>
    </location>
</feature>
<keyword evidence="12" id="KW-1185">Reference proteome</keyword>
<dbReference type="InterPro" id="IPR028612">
    <property type="entry name" value="Topoisom_1_IA"/>
</dbReference>
<keyword evidence="4" id="KW-0863">Zinc-finger</keyword>
<feature type="site" description="Interaction with DNA" evidence="7">
    <location>
        <position position="141"/>
    </location>
</feature>
<reference evidence="11 12" key="1">
    <citation type="submission" date="2021-06" db="EMBL/GenBank/DDBJ databases">
        <authorList>
            <person name="Sun Q."/>
            <person name="Li D."/>
        </authorList>
    </citation>
    <scope>NUCLEOTIDE SEQUENCE [LARGE SCALE GENOMIC DNA]</scope>
    <source>
        <strain evidence="11 12">MSJ-2</strain>
    </source>
</reference>
<evidence type="ECO:0000259" key="9">
    <source>
        <dbReference type="PROSITE" id="PS50880"/>
    </source>
</evidence>
<dbReference type="InterPro" id="IPR023406">
    <property type="entry name" value="Topo_IA_AS"/>
</dbReference>
<evidence type="ECO:0000313" key="11">
    <source>
        <dbReference type="EMBL" id="MBU5627917.1"/>
    </source>
</evidence>
<evidence type="ECO:0000256" key="7">
    <source>
        <dbReference type="HAMAP-Rule" id="MF_00952"/>
    </source>
</evidence>
<keyword evidence="7" id="KW-0799">Topoisomerase</keyword>
<dbReference type="Pfam" id="PF01131">
    <property type="entry name" value="Topoisom_bac"/>
    <property type="match status" value="1"/>
</dbReference>
<feature type="site" description="Interaction with DNA" evidence="7">
    <location>
        <position position="34"/>
    </location>
</feature>
<dbReference type="Pfam" id="PF01751">
    <property type="entry name" value="Toprim"/>
    <property type="match status" value="1"/>
</dbReference>
<feature type="domain" description="Toprim" evidence="9">
    <location>
        <begin position="4"/>
        <end position="114"/>
    </location>
</feature>
<feature type="compositionally biased region" description="Basic and acidic residues" evidence="8">
    <location>
        <begin position="767"/>
        <end position="777"/>
    </location>
</feature>
<dbReference type="SMART" id="SM00437">
    <property type="entry name" value="TOP1Ac"/>
    <property type="match status" value="1"/>
</dbReference>
<dbReference type="InterPro" id="IPR003602">
    <property type="entry name" value="Topo_IA_DNA-bd_dom"/>
</dbReference>
<organism evidence="11 12">
    <name type="scientific">Dysosmobacter acutus</name>
    <dbReference type="NCBI Taxonomy" id="2841504"/>
    <lineage>
        <taxon>Bacteria</taxon>
        <taxon>Bacillati</taxon>
        <taxon>Bacillota</taxon>
        <taxon>Clostridia</taxon>
        <taxon>Eubacteriales</taxon>
        <taxon>Oscillospiraceae</taxon>
        <taxon>Dysosmobacter</taxon>
    </lineage>
</organism>
<feature type="site" description="Interaction with DNA" evidence="7">
    <location>
        <position position="156"/>
    </location>
</feature>
<gene>
    <name evidence="7 11" type="primary">topA</name>
    <name evidence="11" type="ORF">KQI82_13480</name>
</gene>
<dbReference type="CDD" id="cd03363">
    <property type="entry name" value="TOPRIM_TopoIA_TopoI"/>
    <property type="match status" value="1"/>
</dbReference>
<dbReference type="EMBL" id="JAHLQN010000001">
    <property type="protein sequence ID" value="MBU5627917.1"/>
    <property type="molecule type" value="Genomic_DNA"/>
</dbReference>
<name>A0ABS6FCB0_9FIRM</name>
<dbReference type="PROSITE" id="PS52039">
    <property type="entry name" value="TOPO_IA_2"/>
    <property type="match status" value="1"/>
</dbReference>
<evidence type="ECO:0000256" key="5">
    <source>
        <dbReference type="ARBA" id="ARBA00022833"/>
    </source>
</evidence>
<feature type="compositionally biased region" description="Basic and acidic residues" evidence="8">
    <location>
        <begin position="721"/>
        <end position="738"/>
    </location>
</feature>
<dbReference type="Pfam" id="PF01396">
    <property type="entry name" value="Zn_ribbon_Top1"/>
    <property type="match status" value="3"/>
</dbReference>
<evidence type="ECO:0000256" key="1">
    <source>
        <dbReference type="ARBA" id="ARBA00000213"/>
    </source>
</evidence>
<dbReference type="InterPro" id="IPR034149">
    <property type="entry name" value="TOPRIM_TopoI"/>
</dbReference>
<sequence length="815" mass="90833">MAKQNLVIVESPAKAKTIGKYLGKNYEVKACMGHLRDLPKSVLGVDIEHNFEPVYKPIRGKEDIISDLKKSADASDMVYLATDPDREGEAISWHLKELLNLDDAKTRRVTFNEITKKVVQESIEEPREIDQNLVDAQQARRILDRIVGYQLSPLLWKKIRRGLSAGRVQSVATRMVDDRETEISNFQPEEYWSLDAHLEARDAKHTSFVAHYHGKGKKAELPNEEAVDAVIAETKDAVFSVKSVKRTDKQRSPSPPFTTSTLQQEASRKLAMTPRRTMAIAQQLYEGVDITGEGTVGLITYMRTDSLRISEEALEATRNFILGRYGKDYYPASARHYKAKAGAQDAHEAIRPSNIDLTPEMVKSDLTGEQYRLYRLIWSRFLACQMANAVYDSVSVEIDANGHSFRASSSSLKFSGYTAVYEEGRDEEKEEKVSPLPALQEGEVTELRKFDPQQHFTQPPAHYTDATLIRAMEEQGIGRPSTYAPTVSTILDREYVVKEGKYLKITALGHVVTGLMREKFPDIADMKFTANMEKKLDGVEEGQTQWKSLLRDFYGGFEQSLAQAEKDLEGTRIKVPDEVSEEKCDLCGRNMVIKSGRFGRFLACPGYPECKFTKPLVVEMPGRCPKCGSRILKKTSKNGYTYYGCEHNSDKNEETRCDFMTWDVPVKDDCPVCGHTMFKKSGKGFKKPFCVNSDCANFLPEDKRGYPKKKTAESGENGGGEQKKAAAEEGAEPEEKAGAKKAAGKISAGKKSAKEPTEKKTAKKSAPAKESDAEEKPRKKAPAKKAPAKTGTKKKAGTGAGKSAAQKTASKEQKQ</sequence>
<feature type="region of interest" description="Disordered" evidence="8">
    <location>
        <begin position="702"/>
        <end position="815"/>
    </location>
</feature>
<dbReference type="NCBIfam" id="TIGR01051">
    <property type="entry name" value="topA_bact"/>
    <property type="match status" value="1"/>
</dbReference>
<dbReference type="Proteomes" id="UP000787672">
    <property type="component" value="Unassembled WGS sequence"/>
</dbReference>
<accession>A0ABS6FCB0</accession>
<dbReference type="SMART" id="SM00493">
    <property type="entry name" value="TOPRIM"/>
    <property type="match status" value="1"/>
</dbReference>
<keyword evidence="5" id="KW-0862">Zinc</keyword>
<dbReference type="HAMAP" id="MF_00952">
    <property type="entry name" value="Topoisom_1_prok"/>
    <property type="match status" value="1"/>
</dbReference>
<feature type="site" description="Interaction with DNA" evidence="7">
    <location>
        <position position="144"/>
    </location>
</feature>
<feature type="compositionally biased region" description="Low complexity" evidence="8">
    <location>
        <begin position="740"/>
        <end position="750"/>
    </location>
</feature>
<dbReference type="PANTHER" id="PTHR42785">
    <property type="entry name" value="DNA TOPOISOMERASE, TYPE IA, CORE"/>
    <property type="match status" value="1"/>
</dbReference>
<evidence type="ECO:0000256" key="4">
    <source>
        <dbReference type="ARBA" id="ARBA00022771"/>
    </source>
</evidence>
<comment type="caution">
    <text evidence="11">The sequence shown here is derived from an EMBL/GenBank/DDBJ whole genome shotgun (WGS) entry which is preliminary data.</text>
</comment>
<keyword evidence="7" id="KW-0413">Isomerase</keyword>
<feature type="region of interest" description="Disordered" evidence="8">
    <location>
        <begin position="244"/>
        <end position="269"/>
    </location>
</feature>
<dbReference type="SMART" id="SM00436">
    <property type="entry name" value="TOP1Bc"/>
    <property type="match status" value="1"/>
</dbReference>
<feature type="compositionally biased region" description="Basic residues" evidence="8">
    <location>
        <begin position="778"/>
        <end position="796"/>
    </location>
</feature>
<feature type="site" description="Interaction with DNA" evidence="7">
    <location>
        <position position="303"/>
    </location>
</feature>
<dbReference type="CDD" id="cd00186">
    <property type="entry name" value="TOP1Ac"/>
    <property type="match status" value="1"/>
</dbReference>
<keyword evidence="3" id="KW-0479">Metal-binding</keyword>
<comment type="similarity">
    <text evidence="2 7">Belongs to the type IA topoisomerase family.</text>
</comment>
<dbReference type="PANTHER" id="PTHR42785:SF1">
    <property type="entry name" value="DNA TOPOISOMERASE"/>
    <property type="match status" value="1"/>
</dbReference>
<comment type="subunit">
    <text evidence="7">Monomer.</text>
</comment>
<dbReference type="PROSITE" id="PS00396">
    <property type="entry name" value="TOPO_IA_1"/>
    <property type="match status" value="1"/>
</dbReference>
<feature type="active site" description="O-(5'-phospho-DNA)-tyrosine intermediate" evidence="7">
    <location>
        <position position="301"/>
    </location>
</feature>
<dbReference type="InterPro" id="IPR006171">
    <property type="entry name" value="TOPRIM_dom"/>
</dbReference>
<evidence type="ECO:0000256" key="6">
    <source>
        <dbReference type="ARBA" id="ARBA00022842"/>
    </source>
</evidence>
<dbReference type="InterPro" id="IPR013497">
    <property type="entry name" value="Topo_IA_cen"/>
</dbReference>
<dbReference type="InterPro" id="IPR000380">
    <property type="entry name" value="Topo_IA"/>
</dbReference>
<keyword evidence="7" id="KW-0238">DNA-binding</keyword>
<evidence type="ECO:0000259" key="10">
    <source>
        <dbReference type="PROSITE" id="PS52039"/>
    </source>
</evidence>
<feature type="site" description="Interaction with DNA" evidence="7">
    <location>
        <position position="493"/>
    </location>
</feature>
<dbReference type="InterPro" id="IPR003601">
    <property type="entry name" value="Topo_IA_2"/>
</dbReference>
<evidence type="ECO:0000256" key="8">
    <source>
        <dbReference type="SAM" id="MobiDB-lite"/>
    </source>
</evidence>
<dbReference type="InterPro" id="IPR013498">
    <property type="entry name" value="Topo_IA_Znf"/>
</dbReference>
<evidence type="ECO:0000256" key="2">
    <source>
        <dbReference type="ARBA" id="ARBA00009446"/>
    </source>
</evidence>
<feature type="site" description="Interaction with DNA" evidence="7">
    <location>
        <position position="149"/>
    </location>
</feature>
<feature type="compositionally biased region" description="Basic and acidic residues" evidence="8">
    <location>
        <begin position="702"/>
        <end position="713"/>
    </location>
</feature>
<comment type="catalytic activity">
    <reaction evidence="1 7">
        <text>ATP-independent breakage of single-stranded DNA, followed by passage and rejoining.</text>
        <dbReference type="EC" id="5.6.2.1"/>
    </reaction>
</comment>
<proteinExistence type="inferred from homology"/>
<evidence type="ECO:0000313" key="12">
    <source>
        <dbReference type="Proteomes" id="UP000787672"/>
    </source>
</evidence>
<dbReference type="RefSeq" id="WP_216633234.1">
    <property type="nucleotide sequence ID" value="NZ_JAHLQN010000001.1"/>
</dbReference>
<dbReference type="InterPro" id="IPR005733">
    <property type="entry name" value="TopoI_bac-type"/>
</dbReference>
<dbReference type="PROSITE" id="PS50880">
    <property type="entry name" value="TOPRIM"/>
    <property type="match status" value="1"/>
</dbReference>